<comment type="caution">
    <text evidence="9">The sequence shown here is derived from an EMBL/GenBank/DDBJ whole genome shotgun (WGS) entry which is preliminary data.</text>
</comment>
<feature type="compositionally biased region" description="Basic and acidic residues" evidence="7">
    <location>
        <begin position="197"/>
        <end position="210"/>
    </location>
</feature>
<dbReference type="NCBIfam" id="TIGR01568">
    <property type="entry name" value="A_thal_3678"/>
    <property type="match status" value="1"/>
</dbReference>
<protein>
    <recommendedName>
        <fullName evidence="6">Transcription repressor</fullName>
    </recommendedName>
    <alternativeName>
        <fullName evidence="6">Ovate family protein</fullName>
    </alternativeName>
</protein>
<evidence type="ECO:0000313" key="9">
    <source>
        <dbReference type="EMBL" id="KAK4745914.1"/>
    </source>
</evidence>
<dbReference type="InterPro" id="IPR006458">
    <property type="entry name" value="Ovate_C"/>
</dbReference>
<evidence type="ECO:0000256" key="6">
    <source>
        <dbReference type="RuleBase" id="RU367028"/>
    </source>
</evidence>
<feature type="region of interest" description="Disordered" evidence="7">
    <location>
        <begin position="75"/>
        <end position="158"/>
    </location>
</feature>
<evidence type="ECO:0000256" key="5">
    <source>
        <dbReference type="ARBA" id="ARBA00023242"/>
    </source>
</evidence>
<dbReference type="InterPro" id="IPR025830">
    <property type="entry name" value="DNA_bnd_dom_ovate"/>
</dbReference>
<dbReference type="PANTHER" id="PTHR33057">
    <property type="entry name" value="TRANSCRIPTION REPRESSOR OFP7-RELATED"/>
    <property type="match status" value="1"/>
</dbReference>
<sequence>MGNRHRFKLSDMMPNAWFYKLRDMRRASSTAANHNPSGKFSKTSTPSGLLSSMKATPTTIPPHVKARKTYYFPRDLSSGVLEPPPQPLRSSKQAPPPPSRKLWMNTKPGASSPPLNKQVSLSSGSFSNRASTDSVWTRTEDADSPDSIFDDGSSPELRIDRVLTPESFHSRRSMINPPSTIDYPDIAIHIDEDSFTKKPERPKAWSHDLDSSPNIELPRIITKPSKNSRKAAHVELEAAEREEKKTTEKNARKANRENGAGRRRPPMSSSPRPRLKIKSPRLAGKRLPEPARRTRAGTAASGSSSSVSKRKLSGSLAVVKSSFDPQRDFRDSMVKMIVELNIKATKDLEELLACYLSLNSEEYHDLIIQVFKQIWFDLSNTNSSSSSSLQKSS</sequence>
<evidence type="ECO:0000256" key="7">
    <source>
        <dbReference type="SAM" id="MobiDB-lite"/>
    </source>
</evidence>
<feature type="compositionally biased region" description="Low complexity" evidence="7">
    <location>
        <begin position="296"/>
        <end position="307"/>
    </location>
</feature>
<feature type="region of interest" description="Disordered" evidence="7">
    <location>
        <begin position="29"/>
        <end position="61"/>
    </location>
</feature>
<feature type="compositionally biased region" description="Polar residues" evidence="7">
    <location>
        <begin position="29"/>
        <end position="58"/>
    </location>
</feature>
<proteinExistence type="predicted"/>
<keyword evidence="5 6" id="KW-0539">Nucleus</keyword>
<dbReference type="PROSITE" id="PS51754">
    <property type="entry name" value="OVATE"/>
    <property type="match status" value="1"/>
</dbReference>
<dbReference type="GO" id="GO:0005634">
    <property type="term" value="C:nucleus"/>
    <property type="evidence" value="ECO:0007669"/>
    <property type="project" value="UniProtKB-SubCell"/>
</dbReference>
<name>A0AAN7JIQ6_9MYRT</name>
<feature type="compositionally biased region" description="Basic and acidic residues" evidence="7">
    <location>
        <begin position="232"/>
        <end position="260"/>
    </location>
</feature>
<evidence type="ECO:0000256" key="3">
    <source>
        <dbReference type="ARBA" id="ARBA00023015"/>
    </source>
</evidence>
<feature type="region of interest" description="Disordered" evidence="7">
    <location>
        <begin position="197"/>
        <end position="307"/>
    </location>
</feature>
<dbReference type="EMBL" id="JAXIOK010000021">
    <property type="protein sequence ID" value="KAK4745914.1"/>
    <property type="molecule type" value="Genomic_DNA"/>
</dbReference>
<evidence type="ECO:0000256" key="4">
    <source>
        <dbReference type="ARBA" id="ARBA00023163"/>
    </source>
</evidence>
<dbReference type="PANTHER" id="PTHR33057:SF82">
    <property type="entry name" value="TRANSCRIPTION REPRESSOR OFP5"/>
    <property type="match status" value="1"/>
</dbReference>
<dbReference type="GO" id="GO:0003677">
    <property type="term" value="F:DNA binding"/>
    <property type="evidence" value="ECO:0007669"/>
    <property type="project" value="InterPro"/>
</dbReference>
<feature type="compositionally biased region" description="Polar residues" evidence="7">
    <location>
        <begin position="113"/>
        <end position="137"/>
    </location>
</feature>
<evidence type="ECO:0000259" key="8">
    <source>
        <dbReference type="PROSITE" id="PS51754"/>
    </source>
</evidence>
<keyword evidence="2 6" id="KW-0678">Repressor</keyword>
<keyword evidence="10" id="KW-1185">Reference proteome</keyword>
<evidence type="ECO:0000313" key="10">
    <source>
        <dbReference type="Proteomes" id="UP001345219"/>
    </source>
</evidence>
<evidence type="ECO:0000256" key="2">
    <source>
        <dbReference type="ARBA" id="ARBA00022491"/>
    </source>
</evidence>
<dbReference type="GO" id="GO:0045892">
    <property type="term" value="P:negative regulation of DNA-templated transcription"/>
    <property type="evidence" value="ECO:0007669"/>
    <property type="project" value="UniProtKB-UniRule"/>
</dbReference>
<evidence type="ECO:0000256" key="1">
    <source>
        <dbReference type="ARBA" id="ARBA00004123"/>
    </source>
</evidence>
<dbReference type="InterPro" id="IPR038933">
    <property type="entry name" value="Ovate"/>
</dbReference>
<dbReference type="AlphaFoldDB" id="A0AAN7JIQ6"/>
<keyword evidence="4 6" id="KW-0804">Transcription</keyword>
<comment type="subcellular location">
    <subcellularLocation>
        <location evidence="1 6">Nucleus</location>
    </subcellularLocation>
</comment>
<reference evidence="9 10" key="1">
    <citation type="journal article" date="2023" name="Hortic Res">
        <title>Pangenome of water caltrop reveals structural variations and asymmetric subgenome divergence after allopolyploidization.</title>
        <authorList>
            <person name="Zhang X."/>
            <person name="Chen Y."/>
            <person name="Wang L."/>
            <person name="Yuan Y."/>
            <person name="Fang M."/>
            <person name="Shi L."/>
            <person name="Lu R."/>
            <person name="Comes H.P."/>
            <person name="Ma Y."/>
            <person name="Chen Y."/>
            <person name="Huang G."/>
            <person name="Zhou Y."/>
            <person name="Zheng Z."/>
            <person name="Qiu Y."/>
        </authorList>
    </citation>
    <scope>NUCLEOTIDE SEQUENCE [LARGE SCALE GENOMIC DNA]</scope>
    <source>
        <tissue evidence="9">Roots</tissue>
    </source>
</reference>
<dbReference type="Pfam" id="PF13724">
    <property type="entry name" value="DNA_binding_2"/>
    <property type="match status" value="1"/>
</dbReference>
<dbReference type="Pfam" id="PF04844">
    <property type="entry name" value="Ovate"/>
    <property type="match status" value="1"/>
</dbReference>
<feature type="domain" description="OVATE" evidence="8">
    <location>
        <begin position="318"/>
        <end position="377"/>
    </location>
</feature>
<dbReference type="Proteomes" id="UP001345219">
    <property type="component" value="Chromosome 10"/>
</dbReference>
<organism evidence="9 10">
    <name type="scientific">Trapa incisa</name>
    <dbReference type="NCBI Taxonomy" id="236973"/>
    <lineage>
        <taxon>Eukaryota</taxon>
        <taxon>Viridiplantae</taxon>
        <taxon>Streptophyta</taxon>
        <taxon>Embryophyta</taxon>
        <taxon>Tracheophyta</taxon>
        <taxon>Spermatophyta</taxon>
        <taxon>Magnoliopsida</taxon>
        <taxon>eudicotyledons</taxon>
        <taxon>Gunneridae</taxon>
        <taxon>Pentapetalae</taxon>
        <taxon>rosids</taxon>
        <taxon>malvids</taxon>
        <taxon>Myrtales</taxon>
        <taxon>Lythraceae</taxon>
        <taxon>Trapa</taxon>
    </lineage>
</organism>
<comment type="function">
    <text evidence="6">Transcriptional repressor that regulates multiple aspects of plant growth and development.</text>
</comment>
<accession>A0AAN7JIQ6</accession>
<gene>
    <name evidence="9" type="ORF">SAY87_012226</name>
</gene>
<keyword evidence="3 6" id="KW-0805">Transcription regulation</keyword>